<name>A0A2P6QVG4_ROSCH</name>
<evidence type="ECO:0000256" key="3">
    <source>
        <dbReference type="ARBA" id="ARBA00012483"/>
    </source>
</evidence>
<evidence type="ECO:0000256" key="9">
    <source>
        <dbReference type="SAM" id="Phobius"/>
    </source>
</evidence>
<dbReference type="EC" id="2.3.2.27" evidence="3"/>
<evidence type="ECO:0000259" key="10">
    <source>
        <dbReference type="PROSITE" id="PS50089"/>
    </source>
</evidence>
<dbReference type="PROSITE" id="PS50089">
    <property type="entry name" value="ZF_RING_2"/>
    <property type="match status" value="1"/>
</dbReference>
<keyword evidence="5 8" id="KW-0863">Zinc-finger</keyword>
<comment type="catalytic activity">
    <reaction evidence="1">
        <text>S-ubiquitinyl-[E2 ubiquitin-conjugating enzyme]-L-cysteine + [acceptor protein]-L-lysine = [E2 ubiquitin-conjugating enzyme]-L-cysteine + N(6)-ubiquitinyl-[acceptor protein]-L-lysine.</text>
        <dbReference type="EC" id="2.3.2.27"/>
    </reaction>
</comment>
<dbReference type="SMART" id="SM00184">
    <property type="entry name" value="RING"/>
    <property type="match status" value="1"/>
</dbReference>
<evidence type="ECO:0000256" key="7">
    <source>
        <dbReference type="ARBA" id="ARBA00022833"/>
    </source>
</evidence>
<evidence type="ECO:0000256" key="1">
    <source>
        <dbReference type="ARBA" id="ARBA00000900"/>
    </source>
</evidence>
<accession>A0A2P6QVG4</accession>
<dbReference type="Gramene" id="PRQ38177">
    <property type="protein sequence ID" value="PRQ38177"/>
    <property type="gene ID" value="RchiOBHm_Chr4g0410881"/>
</dbReference>
<dbReference type="GO" id="GO:0061630">
    <property type="term" value="F:ubiquitin protein ligase activity"/>
    <property type="evidence" value="ECO:0007669"/>
    <property type="project" value="UniProtKB-EC"/>
</dbReference>
<keyword evidence="7" id="KW-0862">Zinc</keyword>
<organism evidence="11 12">
    <name type="scientific">Rosa chinensis</name>
    <name type="common">China rose</name>
    <dbReference type="NCBI Taxonomy" id="74649"/>
    <lineage>
        <taxon>Eukaryota</taxon>
        <taxon>Viridiplantae</taxon>
        <taxon>Streptophyta</taxon>
        <taxon>Embryophyta</taxon>
        <taxon>Tracheophyta</taxon>
        <taxon>Spermatophyta</taxon>
        <taxon>Magnoliopsida</taxon>
        <taxon>eudicotyledons</taxon>
        <taxon>Gunneridae</taxon>
        <taxon>Pentapetalae</taxon>
        <taxon>rosids</taxon>
        <taxon>fabids</taxon>
        <taxon>Rosales</taxon>
        <taxon>Rosaceae</taxon>
        <taxon>Rosoideae</taxon>
        <taxon>Rosoideae incertae sedis</taxon>
        <taxon>Rosa</taxon>
    </lineage>
</organism>
<dbReference type="InterPro" id="IPR001841">
    <property type="entry name" value="Znf_RING"/>
</dbReference>
<protein>
    <recommendedName>
        <fullName evidence="3">RING-type E3 ubiquitin transferase</fullName>
        <ecNumber evidence="3">2.3.2.27</ecNumber>
    </recommendedName>
</protein>
<dbReference type="EMBL" id="PDCK01000042">
    <property type="protein sequence ID" value="PRQ38177.1"/>
    <property type="molecule type" value="Genomic_DNA"/>
</dbReference>
<dbReference type="AlphaFoldDB" id="A0A2P6QVG4"/>
<keyword evidence="12" id="KW-1185">Reference proteome</keyword>
<comment type="caution">
    <text evidence="11">The sequence shown here is derived from an EMBL/GenBank/DDBJ whole genome shotgun (WGS) entry which is preliminary data.</text>
</comment>
<dbReference type="InterPro" id="IPR013083">
    <property type="entry name" value="Znf_RING/FYVE/PHD"/>
</dbReference>
<reference evidence="11 12" key="1">
    <citation type="journal article" date="2018" name="Nat. Genet.">
        <title>The Rosa genome provides new insights in the design of modern roses.</title>
        <authorList>
            <person name="Bendahmane M."/>
        </authorList>
    </citation>
    <scope>NUCLEOTIDE SEQUENCE [LARGE SCALE GENOMIC DNA]</scope>
    <source>
        <strain evidence="12">cv. Old Blush</strain>
    </source>
</reference>
<dbReference type="STRING" id="74649.A0A2P6QVG4"/>
<keyword evidence="9" id="KW-0812">Transmembrane</keyword>
<proteinExistence type="predicted"/>
<dbReference type="Gene3D" id="3.30.40.10">
    <property type="entry name" value="Zinc/RING finger domain, C3HC4 (zinc finger)"/>
    <property type="match status" value="1"/>
</dbReference>
<dbReference type="GO" id="GO:0016567">
    <property type="term" value="P:protein ubiquitination"/>
    <property type="evidence" value="ECO:0007669"/>
    <property type="project" value="TreeGrafter"/>
</dbReference>
<dbReference type="GO" id="GO:0008270">
    <property type="term" value="F:zinc ion binding"/>
    <property type="evidence" value="ECO:0007669"/>
    <property type="project" value="UniProtKB-KW"/>
</dbReference>
<evidence type="ECO:0000313" key="11">
    <source>
        <dbReference type="EMBL" id="PRQ38177.1"/>
    </source>
</evidence>
<dbReference type="SUPFAM" id="SSF57850">
    <property type="entry name" value="RING/U-box"/>
    <property type="match status" value="1"/>
</dbReference>
<gene>
    <name evidence="11" type="ORF">RchiOBHm_Chr4g0410881</name>
</gene>
<dbReference type="PANTHER" id="PTHR15710:SF229">
    <property type="entry name" value="E3 UBIQUITIN-PROTEIN LIGASE RNF181-LIKE"/>
    <property type="match status" value="1"/>
</dbReference>
<dbReference type="InterPro" id="IPR024766">
    <property type="entry name" value="Znf_RING_H2"/>
</dbReference>
<evidence type="ECO:0000256" key="2">
    <source>
        <dbReference type="ARBA" id="ARBA00004906"/>
    </source>
</evidence>
<dbReference type="Proteomes" id="UP000238479">
    <property type="component" value="Chromosome 4"/>
</dbReference>
<keyword evidence="4" id="KW-0479">Metal-binding</keyword>
<feature type="transmembrane region" description="Helical" evidence="9">
    <location>
        <begin position="269"/>
        <end position="289"/>
    </location>
</feature>
<keyword evidence="9" id="KW-1133">Transmembrane helix</keyword>
<keyword evidence="9" id="KW-0472">Membrane</keyword>
<evidence type="ECO:0000313" key="12">
    <source>
        <dbReference type="Proteomes" id="UP000238479"/>
    </source>
</evidence>
<evidence type="ECO:0000256" key="4">
    <source>
        <dbReference type="ARBA" id="ARBA00022723"/>
    </source>
</evidence>
<comment type="pathway">
    <text evidence="2">Protein modification; protein ubiquitination.</text>
</comment>
<dbReference type="GO" id="GO:0005737">
    <property type="term" value="C:cytoplasm"/>
    <property type="evidence" value="ECO:0007669"/>
    <property type="project" value="TreeGrafter"/>
</dbReference>
<feature type="domain" description="RING-type" evidence="10">
    <location>
        <begin position="195"/>
        <end position="246"/>
    </location>
</feature>
<evidence type="ECO:0000256" key="5">
    <source>
        <dbReference type="ARBA" id="ARBA00022771"/>
    </source>
</evidence>
<keyword evidence="6" id="KW-0833">Ubl conjugation pathway</keyword>
<dbReference type="PANTHER" id="PTHR15710">
    <property type="entry name" value="E3 UBIQUITIN-PROTEIN LIGASE PRAJA"/>
    <property type="match status" value="1"/>
</dbReference>
<sequence>MEIDAQTFSYSVTQFGAIAPRVLEMANEVETIIRFRSFDIIGISWTEAPIPVVYDAPELLTDRQILVRLSDVKQLSKRHVYAEIMAENLSSSYVPKPSQAPLIEKIFQVVEKAVPGVPINVSVTYVSVRFVDSGSTAGIGDVTLRLWGWQKPSKDEFIIDRTTLFKPIPVTKSFIEALEKLMPDSLEATVRETPCAICKEALDYFVAVEDRTDHLPMISRLPCSHIYHGDCTTLWLDRDHFCPVCRYPMPVVEAVGEPSRPSGRRRLHWPRIMISAVGMITATLLCRLVKRS</sequence>
<evidence type="ECO:0000256" key="6">
    <source>
        <dbReference type="ARBA" id="ARBA00022786"/>
    </source>
</evidence>
<evidence type="ECO:0000256" key="8">
    <source>
        <dbReference type="PROSITE-ProRule" id="PRU00175"/>
    </source>
</evidence>
<dbReference type="Pfam" id="PF12678">
    <property type="entry name" value="zf-rbx1"/>
    <property type="match status" value="1"/>
</dbReference>